<evidence type="ECO:0000313" key="3">
    <source>
        <dbReference type="EMBL" id="SFF89372.1"/>
    </source>
</evidence>
<evidence type="ECO:0000313" key="2">
    <source>
        <dbReference type="EMBL" id="PWL53901.1"/>
    </source>
</evidence>
<evidence type="ECO:0000259" key="1">
    <source>
        <dbReference type="Pfam" id="PF09706"/>
    </source>
</evidence>
<accession>A0A1I2MD54</accession>
<dbReference type="Pfam" id="PF09706">
    <property type="entry name" value="Cas_CXXC_CXXC"/>
    <property type="match status" value="1"/>
</dbReference>
<dbReference type="InterPro" id="IPR010180">
    <property type="entry name" value="CRISPR-assoc_prot_CXXC-CXXC"/>
</dbReference>
<dbReference type="Proteomes" id="UP000182135">
    <property type="component" value="Unassembled WGS sequence"/>
</dbReference>
<dbReference type="NCBIfam" id="TIGR01908">
    <property type="entry name" value="cas_CXXC_CXXC"/>
    <property type="match status" value="2"/>
</dbReference>
<dbReference type="RefSeq" id="WP_027640229.1">
    <property type="nucleotide sequence ID" value="NZ_CP076620.1"/>
</dbReference>
<dbReference type="OrthoDB" id="5540852at2"/>
<feature type="domain" description="CRISPR-associated protein CXXC-CXXC" evidence="1">
    <location>
        <begin position="264"/>
        <end position="324"/>
    </location>
</feature>
<dbReference type="STRING" id="1529.SAMN04487885_11434"/>
<gene>
    <name evidence="2" type="ORF">DBY38_05770</name>
    <name evidence="3" type="ORF">SAMN04487885_11434</name>
</gene>
<name>A0A1I2MD54_9CLOT</name>
<dbReference type="eggNOG" id="ENOG502Z80D">
    <property type="taxonomic scope" value="Bacteria"/>
</dbReference>
<sequence>MRIYNSDQWVYKMGIVGFDRIIQFNFENYGLDKEDYGYKIEDDYIEFDVGLLNELPKAFFQYFYHEYDVAENINYKFNYLLNRASKESNFKNSINEIKKLIKDKNARIQKLQLDNFNEFDEIYNDVCNIKFSELEELKEGLEKYVILFRDDKVNYPQALNLFKSVLQTSFFGQNSFLNVCNNSKSIEEQQDIMFKDYVKPVIQSEKLTKIKEDMNEGELKQYIDNNMDSSKQATEVDKYMKDICKNLWGKKRKFESLSIMDGTYNKCCLCDENLSYGSDYSDGNFIPLAISNDGCKNLFWDMNSKFPICPLCRLILLCTAAGTTKVYKNYLESNYSFNDKLYYGFISMEGNLGDLIKENNTFKNLSSKDISFEEWLYDSLIQERKISKWQLQNVLYVEFNADYRSKNSRMNYYNIPNYIASFLCNKDADILQEIKSSTERMRIFDWIMGRKDLNILIDRELRKKIKNEFVGTNIINVVKLKNILESYKAEGGYSKVNDAGLQTIDWLYKDGIMIAKIYHDNKMENKLSGISYRLLNSIKAGNKNEFMDSILRIYLSVDLPVPKNMLESIREEKLSFSQVGHSFLTGLNGYYKKEKEGAISE</sequence>
<dbReference type="EMBL" id="FOOE01000014">
    <property type="protein sequence ID" value="SFF89372.1"/>
    <property type="molecule type" value="Genomic_DNA"/>
</dbReference>
<dbReference type="Proteomes" id="UP000246114">
    <property type="component" value="Unassembled WGS sequence"/>
</dbReference>
<reference evidence="2 5" key="2">
    <citation type="submission" date="2018-03" db="EMBL/GenBank/DDBJ databases">
        <title>The uncultured portion of the human microbiome is neutrally assembled.</title>
        <authorList>
            <person name="Jeraldo P."/>
            <person name="Boardman L."/>
            <person name="White B.A."/>
            <person name="Nelson H."/>
            <person name="Goldenfeld N."/>
            <person name="Chia N."/>
        </authorList>
    </citation>
    <scope>NUCLEOTIDE SEQUENCE [LARGE SCALE GENOMIC DNA]</scope>
    <source>
        <strain evidence="2">CIM:MAG 903</strain>
    </source>
</reference>
<dbReference type="InterPro" id="IPR019121">
    <property type="entry name" value="CRISPR-assoc_CXXC-CXXC_dom"/>
</dbReference>
<keyword evidence="4" id="KW-1185">Reference proteome</keyword>
<dbReference type="EMBL" id="QAMZ01000029">
    <property type="protein sequence ID" value="PWL53901.1"/>
    <property type="molecule type" value="Genomic_DNA"/>
</dbReference>
<dbReference type="GeneID" id="90543354"/>
<proteinExistence type="predicted"/>
<protein>
    <submittedName>
        <fullName evidence="3">CRISPR-associated protein Cst1</fullName>
    </submittedName>
    <submittedName>
        <fullName evidence="2">Type I-B CRISPR-associated protein Cas8b1/Cst1</fullName>
    </submittedName>
</protein>
<reference evidence="3 4" key="1">
    <citation type="submission" date="2016-10" db="EMBL/GenBank/DDBJ databases">
        <authorList>
            <person name="de Groot N.N."/>
        </authorList>
    </citation>
    <scope>NUCLEOTIDE SEQUENCE [LARGE SCALE GENOMIC DNA]</scope>
    <source>
        <strain evidence="3 4">NLAE-zl-G419</strain>
    </source>
</reference>
<evidence type="ECO:0000313" key="4">
    <source>
        <dbReference type="Proteomes" id="UP000182135"/>
    </source>
</evidence>
<evidence type="ECO:0000313" key="5">
    <source>
        <dbReference type="Proteomes" id="UP000246114"/>
    </source>
</evidence>
<dbReference type="AlphaFoldDB" id="A0A1I2MD54"/>
<organism evidence="3 4">
    <name type="scientific">Clostridium cadaveris</name>
    <dbReference type="NCBI Taxonomy" id="1529"/>
    <lineage>
        <taxon>Bacteria</taxon>
        <taxon>Bacillati</taxon>
        <taxon>Bacillota</taxon>
        <taxon>Clostridia</taxon>
        <taxon>Eubacteriales</taxon>
        <taxon>Clostridiaceae</taxon>
        <taxon>Clostridium</taxon>
    </lineage>
</organism>